<evidence type="ECO:0000256" key="1">
    <source>
        <dbReference type="ARBA" id="ARBA00022448"/>
    </source>
</evidence>
<dbReference type="PROSITE" id="PS50893">
    <property type="entry name" value="ABC_TRANSPORTER_2"/>
    <property type="match status" value="1"/>
</dbReference>
<dbReference type="EMBL" id="AP021875">
    <property type="protein sequence ID" value="BBO78067.1"/>
    <property type="molecule type" value="Genomic_DNA"/>
</dbReference>
<dbReference type="PANTHER" id="PTHR45772:SF8">
    <property type="entry name" value="HIGH-AFFINITY BRANCHED-CHAIN AMINO ACID TRANSPORT ATP-BINDING PROTEIN"/>
    <property type="match status" value="1"/>
</dbReference>
<dbReference type="SUPFAM" id="SSF52540">
    <property type="entry name" value="P-loop containing nucleoside triphosphate hydrolases"/>
    <property type="match status" value="1"/>
</dbReference>
<evidence type="ECO:0000256" key="3">
    <source>
        <dbReference type="ARBA" id="ARBA00022840"/>
    </source>
</evidence>
<name>A0A5K7ZP10_9BACT</name>
<dbReference type="KEGG" id="dwd:DSCW_54840"/>
<feature type="domain" description="ABC transporter" evidence="4">
    <location>
        <begin position="4"/>
        <end position="242"/>
    </location>
</feature>
<keyword evidence="2" id="KW-0547">Nucleotide-binding</keyword>
<accession>A0A5K7ZP10</accession>
<dbReference type="PANTHER" id="PTHR45772">
    <property type="entry name" value="CONSERVED COMPONENT OF ABC TRANSPORTER FOR NATURAL AMINO ACIDS-RELATED"/>
    <property type="match status" value="1"/>
</dbReference>
<keyword evidence="3 5" id="KW-0067">ATP-binding</keyword>
<sequence length="246" mass="26580">MTLLQLDNVTKRFGGLVAVDGVSLEIDTGQFVGIVGPNGSGKTTLFNLISGVFFPEEGHILFEDTDITRMPPFKRAPLGIGRTFQIPRPFSSETVRENIAVGAMFGRMGKELSVDASMEVADQLIERLDLTAHRDKAAGTLTPIEKKMLEIGRALAMKPKILLMDEAMAGMHPSDIDQMVAFLKQIAGEENIALVAMVEHIMRAVLGMAEKVIVLHQGAKLVDAPTQEALNDPRVVEVYLGGAGGK</sequence>
<dbReference type="GO" id="GO:0016887">
    <property type="term" value="F:ATP hydrolysis activity"/>
    <property type="evidence" value="ECO:0007669"/>
    <property type="project" value="InterPro"/>
</dbReference>
<dbReference type="GO" id="GO:0005524">
    <property type="term" value="F:ATP binding"/>
    <property type="evidence" value="ECO:0007669"/>
    <property type="project" value="UniProtKB-KW"/>
</dbReference>
<keyword evidence="1" id="KW-0813">Transport</keyword>
<gene>
    <name evidence="5" type="ORF">DSCW_54840</name>
</gene>
<dbReference type="SMART" id="SM00382">
    <property type="entry name" value="AAA"/>
    <property type="match status" value="1"/>
</dbReference>
<dbReference type="OrthoDB" id="5405085at2"/>
<dbReference type="InterPro" id="IPR003593">
    <property type="entry name" value="AAA+_ATPase"/>
</dbReference>
<evidence type="ECO:0000313" key="6">
    <source>
        <dbReference type="Proteomes" id="UP000427769"/>
    </source>
</evidence>
<dbReference type="Proteomes" id="UP000427769">
    <property type="component" value="Chromosome"/>
</dbReference>
<dbReference type="InterPro" id="IPR027417">
    <property type="entry name" value="P-loop_NTPase"/>
</dbReference>
<dbReference type="Pfam" id="PF00005">
    <property type="entry name" value="ABC_tran"/>
    <property type="match status" value="1"/>
</dbReference>
<reference evidence="5 6" key="1">
    <citation type="submission" date="2019-11" db="EMBL/GenBank/DDBJ databases">
        <title>Comparative genomics of hydrocarbon-degrading Desulfosarcina strains.</title>
        <authorList>
            <person name="Watanabe M."/>
            <person name="Kojima H."/>
            <person name="Fukui M."/>
        </authorList>
    </citation>
    <scope>NUCLEOTIDE SEQUENCE [LARGE SCALE GENOMIC DNA]</scope>
    <source>
        <strain evidence="5 6">PP31</strain>
    </source>
</reference>
<keyword evidence="6" id="KW-1185">Reference proteome</keyword>
<dbReference type="GO" id="GO:0005886">
    <property type="term" value="C:plasma membrane"/>
    <property type="evidence" value="ECO:0007669"/>
    <property type="project" value="TreeGrafter"/>
</dbReference>
<dbReference type="Gene3D" id="3.40.50.300">
    <property type="entry name" value="P-loop containing nucleotide triphosphate hydrolases"/>
    <property type="match status" value="1"/>
</dbReference>
<dbReference type="RefSeq" id="WP_155306739.1">
    <property type="nucleotide sequence ID" value="NZ_AP021875.1"/>
</dbReference>
<evidence type="ECO:0000256" key="2">
    <source>
        <dbReference type="ARBA" id="ARBA00022741"/>
    </source>
</evidence>
<proteinExistence type="predicted"/>
<evidence type="ECO:0000259" key="4">
    <source>
        <dbReference type="PROSITE" id="PS50893"/>
    </source>
</evidence>
<dbReference type="AlphaFoldDB" id="A0A5K7ZP10"/>
<dbReference type="InterPro" id="IPR051120">
    <property type="entry name" value="ABC_AA/LPS_Transport"/>
</dbReference>
<evidence type="ECO:0000313" key="5">
    <source>
        <dbReference type="EMBL" id="BBO78067.1"/>
    </source>
</evidence>
<organism evidence="5 6">
    <name type="scientific">Desulfosarcina widdelii</name>
    <dbReference type="NCBI Taxonomy" id="947919"/>
    <lineage>
        <taxon>Bacteria</taxon>
        <taxon>Pseudomonadati</taxon>
        <taxon>Thermodesulfobacteriota</taxon>
        <taxon>Desulfobacteria</taxon>
        <taxon>Desulfobacterales</taxon>
        <taxon>Desulfosarcinaceae</taxon>
        <taxon>Desulfosarcina</taxon>
    </lineage>
</organism>
<dbReference type="CDD" id="cd03219">
    <property type="entry name" value="ABC_Mj1267_LivG_branched"/>
    <property type="match status" value="1"/>
</dbReference>
<dbReference type="InterPro" id="IPR003439">
    <property type="entry name" value="ABC_transporter-like_ATP-bd"/>
</dbReference>
<protein>
    <submittedName>
        <fullName evidence="5">ABC transporter ATP-binding protein</fullName>
    </submittedName>
</protein>